<dbReference type="SUPFAM" id="SSF48452">
    <property type="entry name" value="TPR-like"/>
    <property type="match status" value="2"/>
</dbReference>
<accession>A0ABS8BWK1</accession>
<reference evidence="1" key="1">
    <citation type="submission" date="2021-10" db="EMBL/GenBank/DDBJ databases">
        <title>Loktanella gaetbuli sp. nov., isolated from a tidal flat.</title>
        <authorList>
            <person name="Park S."/>
            <person name="Yoon J.-H."/>
        </authorList>
    </citation>
    <scope>NUCLEOTIDE SEQUENCE</scope>
    <source>
        <strain evidence="1">TSTF-M6</strain>
    </source>
</reference>
<keyword evidence="2" id="KW-1185">Reference proteome</keyword>
<dbReference type="InterPro" id="IPR011990">
    <property type="entry name" value="TPR-like_helical_dom_sf"/>
</dbReference>
<protein>
    <submittedName>
        <fullName evidence="1">Tetratricopeptide repeat protein</fullName>
    </submittedName>
</protein>
<comment type="caution">
    <text evidence="1">The sequence shown here is derived from an EMBL/GenBank/DDBJ whole genome shotgun (WGS) entry which is preliminary data.</text>
</comment>
<sequence>MSRTLLAQHGTEFCLAAAGIAAAGVGAATVPAAVLLAMGAEKWSLSDRRTLSKARDRATAALFAEGAITDADAEVVSDYLRGGRGAVALDAHTMVTAFATDDPGAVLAQAAFGSALAAETDGVRLALRLTLESAARVLRDGNSAQAFTAEGVSALLRSQGVLLAQGAAIKSDTAALREETAAMKAMIAQLTAEVRGDAGLSDDIKRMAQNEKLLIALAKRYAEGSPQDFDGALRGLERALEVAANRRAPSNLPSEVDAIVAEADRLSDAGELDAALAHMQNALADSADRIAREEQARAQLVNSAIAKATLARNADVLADLLVARITENGGTQAEQFAAVLAEQDIWYERGRDQGLSFDLDVAIAVAHQSMALAENVAQRGAAANLLGNALQTRGIHASDTDLLEQAVASYRTALTERTQDRVPLEWAATQNNLGAALTILGERAADTDLLEQAVTAYRAALTEWTQDCVPLDWAMTQNNLGNALQFLGIRASDTDLLEQAVVAFRAALTEWTQDRVPLKWAMTQNNLGNALNILGTRTSDIDLLEQAATAFRAALTERTQDRVPLDWATTQNNLGNALTSLGHLASDTDLLEQAVTAFRAALTELRQDRVPLQWAMTQENLALAFEAWASLIDDAEATAHLQTALTHVDAALTVFSKKQTPYNHDKATRLRDDIRAKLRP</sequence>
<dbReference type="Pfam" id="PF13374">
    <property type="entry name" value="TPR_10"/>
    <property type="match status" value="2"/>
</dbReference>
<dbReference type="PANTHER" id="PTHR19959:SF119">
    <property type="entry name" value="FUNGAL LIPASE-LIKE DOMAIN-CONTAINING PROTEIN"/>
    <property type="match status" value="1"/>
</dbReference>
<evidence type="ECO:0000313" key="2">
    <source>
        <dbReference type="Proteomes" id="UP001138961"/>
    </source>
</evidence>
<gene>
    <name evidence="1" type="ORF">LGQ03_11935</name>
</gene>
<name>A0ABS8BWK1_9RHOB</name>
<dbReference type="RefSeq" id="WP_226748589.1">
    <property type="nucleotide sequence ID" value="NZ_JAJATZ010000005.1"/>
</dbReference>
<organism evidence="1 2">
    <name type="scientific">Loktanella gaetbuli</name>
    <dbReference type="NCBI Taxonomy" id="2881335"/>
    <lineage>
        <taxon>Bacteria</taxon>
        <taxon>Pseudomonadati</taxon>
        <taxon>Pseudomonadota</taxon>
        <taxon>Alphaproteobacteria</taxon>
        <taxon>Rhodobacterales</taxon>
        <taxon>Roseobacteraceae</taxon>
        <taxon>Loktanella</taxon>
    </lineage>
</organism>
<proteinExistence type="predicted"/>
<dbReference type="Gene3D" id="1.25.40.10">
    <property type="entry name" value="Tetratricopeptide repeat domain"/>
    <property type="match status" value="2"/>
</dbReference>
<dbReference type="PANTHER" id="PTHR19959">
    <property type="entry name" value="KINESIN LIGHT CHAIN"/>
    <property type="match status" value="1"/>
</dbReference>
<evidence type="ECO:0000313" key="1">
    <source>
        <dbReference type="EMBL" id="MCB5199949.1"/>
    </source>
</evidence>
<dbReference type="EMBL" id="JAJATZ010000005">
    <property type="protein sequence ID" value="MCB5199949.1"/>
    <property type="molecule type" value="Genomic_DNA"/>
</dbReference>
<dbReference type="Proteomes" id="UP001138961">
    <property type="component" value="Unassembled WGS sequence"/>
</dbReference>